<feature type="coiled-coil region" evidence="5">
    <location>
        <begin position="150"/>
        <end position="184"/>
    </location>
</feature>
<dbReference type="SUPFAM" id="SSF56349">
    <property type="entry name" value="DNA breaking-rejoining enzymes"/>
    <property type="match status" value="1"/>
</dbReference>
<comment type="similarity">
    <text evidence="1">Belongs to the 'phage' integrase family.</text>
</comment>
<evidence type="ECO:0000259" key="6">
    <source>
        <dbReference type="PROSITE" id="PS51898"/>
    </source>
</evidence>
<organism evidence="7 8">
    <name type="scientific">Streptomyces ehimensis</name>
    <dbReference type="NCBI Taxonomy" id="68195"/>
    <lineage>
        <taxon>Bacteria</taxon>
        <taxon>Bacillati</taxon>
        <taxon>Actinomycetota</taxon>
        <taxon>Actinomycetes</taxon>
        <taxon>Kitasatosporales</taxon>
        <taxon>Streptomycetaceae</taxon>
        <taxon>Streptomyces</taxon>
    </lineage>
</organism>
<feature type="domain" description="Tyr recombinase" evidence="6">
    <location>
        <begin position="282"/>
        <end position="480"/>
    </location>
</feature>
<evidence type="ECO:0000313" key="8">
    <source>
        <dbReference type="Proteomes" id="UP001595990"/>
    </source>
</evidence>
<name>A0ABV9BBQ5_9ACTN</name>
<evidence type="ECO:0000256" key="3">
    <source>
        <dbReference type="ARBA" id="ARBA00023125"/>
    </source>
</evidence>
<dbReference type="Pfam" id="PF14657">
    <property type="entry name" value="Arm-DNA-bind_4"/>
    <property type="match status" value="1"/>
</dbReference>
<evidence type="ECO:0000256" key="5">
    <source>
        <dbReference type="SAM" id="Coils"/>
    </source>
</evidence>
<keyword evidence="4" id="KW-0233">DNA recombination</keyword>
<evidence type="ECO:0000256" key="2">
    <source>
        <dbReference type="ARBA" id="ARBA00022908"/>
    </source>
</evidence>
<dbReference type="InterPro" id="IPR010998">
    <property type="entry name" value="Integrase_recombinase_N"/>
</dbReference>
<comment type="caution">
    <text evidence="7">The sequence shown here is derived from an EMBL/GenBank/DDBJ whole genome shotgun (WGS) entry which is preliminary data.</text>
</comment>
<dbReference type="PROSITE" id="PS51898">
    <property type="entry name" value="TYR_RECOMBINASE"/>
    <property type="match status" value="1"/>
</dbReference>
<dbReference type="Proteomes" id="UP001595990">
    <property type="component" value="Unassembled WGS sequence"/>
</dbReference>
<dbReference type="PANTHER" id="PTHR30349">
    <property type="entry name" value="PHAGE INTEGRASE-RELATED"/>
    <property type="match status" value="1"/>
</dbReference>
<keyword evidence="8" id="KW-1185">Reference proteome</keyword>
<dbReference type="InterPro" id="IPR004107">
    <property type="entry name" value="Integrase_SAM-like_N"/>
</dbReference>
<keyword evidence="3" id="KW-0238">DNA-binding</keyword>
<dbReference type="InterPro" id="IPR011010">
    <property type="entry name" value="DNA_brk_join_enz"/>
</dbReference>
<evidence type="ECO:0000256" key="1">
    <source>
        <dbReference type="ARBA" id="ARBA00008857"/>
    </source>
</evidence>
<gene>
    <name evidence="7" type="ORF">ACFPEN_05010</name>
</gene>
<dbReference type="EMBL" id="JBHSFS010000002">
    <property type="protein sequence ID" value="MFC4512293.1"/>
    <property type="molecule type" value="Genomic_DNA"/>
</dbReference>
<proteinExistence type="inferred from homology"/>
<dbReference type="Gene3D" id="1.10.443.10">
    <property type="entry name" value="Intergrase catalytic core"/>
    <property type="match status" value="1"/>
</dbReference>
<dbReference type="InterPro" id="IPR050090">
    <property type="entry name" value="Tyrosine_recombinase_XerCD"/>
</dbReference>
<dbReference type="CDD" id="cd01189">
    <property type="entry name" value="INT_ICEBs1_C_like"/>
    <property type="match status" value="1"/>
</dbReference>
<keyword evidence="5" id="KW-0175">Coiled coil</keyword>
<dbReference type="Pfam" id="PF14659">
    <property type="entry name" value="Phage_int_SAM_3"/>
    <property type="match status" value="1"/>
</dbReference>
<sequence>MHKISSYRRCACKEPKLDGNGAPIVNADGSIQTRQLGARCPDLNKKKNHGAWYFTIELEADASGKRKRVRRGGFTTKTEAEQEAKKVSDQADKGIHVDSNETVEQFLTTWLTTKRGVARHTFRNYRDNITRFLIPHLGSYKMRDLRLHHLDAMYNAIEEESDHIRRAQERAEQADRDCATKRKAWQSAPAKSPERKALRLAWRTAKQSSKEARKGLRRPAGPATMRLINNTLSSALRSAVLRQLITHNWATMVELPAAKRAKALVWTDERVELWQATGRRPSPVMVWTPEQTGRFLDLATSHRLYPLWHTLTFLGLRRGEICALRWSEVNLNAGWLRISAQIVRVDGRLHTEQPKADSLRTIPINEVTVSLLHSWREKQRLERAAIEDTEGYANSDLVFTKENGEGYQPDDLTHMFRRLISSFELPPIRLHDLRHGSATLSLLAGNDIKVVQERLGHSHRWITSDTYTSVLPQLIRAEAESTMAVVPRATRDTWPG</sequence>
<dbReference type="Gene3D" id="1.10.150.130">
    <property type="match status" value="1"/>
</dbReference>
<accession>A0ABV9BBQ5</accession>
<protein>
    <submittedName>
        <fullName evidence="7">Tyrosine-type recombinase/integrase</fullName>
    </submittedName>
</protein>
<dbReference type="InterPro" id="IPR028259">
    <property type="entry name" value="AP2-like_int_N"/>
</dbReference>
<dbReference type="RefSeq" id="WP_417922369.1">
    <property type="nucleotide sequence ID" value="NZ_JBHSFS010000002.1"/>
</dbReference>
<evidence type="ECO:0000256" key="4">
    <source>
        <dbReference type="ARBA" id="ARBA00023172"/>
    </source>
</evidence>
<reference evidence="8" key="1">
    <citation type="journal article" date="2019" name="Int. J. Syst. Evol. Microbiol.">
        <title>The Global Catalogue of Microorganisms (GCM) 10K type strain sequencing project: providing services to taxonomists for standard genome sequencing and annotation.</title>
        <authorList>
            <consortium name="The Broad Institute Genomics Platform"/>
            <consortium name="The Broad Institute Genome Sequencing Center for Infectious Disease"/>
            <person name="Wu L."/>
            <person name="Ma J."/>
        </authorList>
    </citation>
    <scope>NUCLEOTIDE SEQUENCE [LARGE SCALE GENOMIC DNA]</scope>
    <source>
        <strain evidence="8">CECT 8064</strain>
    </source>
</reference>
<keyword evidence="2" id="KW-0229">DNA integration</keyword>
<dbReference type="InterPro" id="IPR013762">
    <property type="entry name" value="Integrase-like_cat_sf"/>
</dbReference>
<dbReference type="InterPro" id="IPR002104">
    <property type="entry name" value="Integrase_catalytic"/>
</dbReference>
<dbReference type="PANTHER" id="PTHR30349:SF64">
    <property type="entry name" value="PROPHAGE INTEGRASE INTD-RELATED"/>
    <property type="match status" value="1"/>
</dbReference>
<evidence type="ECO:0000313" key="7">
    <source>
        <dbReference type="EMBL" id="MFC4512293.1"/>
    </source>
</evidence>
<dbReference type="Pfam" id="PF00589">
    <property type="entry name" value="Phage_integrase"/>
    <property type="match status" value="1"/>
</dbReference>